<dbReference type="PANTHER" id="PTHR30069">
    <property type="entry name" value="TONB-DEPENDENT OUTER MEMBRANE RECEPTOR"/>
    <property type="match status" value="1"/>
</dbReference>
<evidence type="ECO:0000256" key="10">
    <source>
        <dbReference type="PROSITE-ProRule" id="PRU01360"/>
    </source>
</evidence>
<dbReference type="PROSITE" id="PS52016">
    <property type="entry name" value="TONB_DEPENDENT_REC_3"/>
    <property type="match status" value="1"/>
</dbReference>
<evidence type="ECO:0000259" key="13">
    <source>
        <dbReference type="Pfam" id="PF00593"/>
    </source>
</evidence>
<dbReference type="EMBL" id="SBIW01000011">
    <property type="protein sequence ID" value="RWY48315.1"/>
    <property type="molecule type" value="Genomic_DNA"/>
</dbReference>
<dbReference type="Gene3D" id="2.170.130.10">
    <property type="entry name" value="TonB-dependent receptor, plug domain"/>
    <property type="match status" value="1"/>
</dbReference>
<evidence type="ECO:0000259" key="14">
    <source>
        <dbReference type="Pfam" id="PF07715"/>
    </source>
</evidence>
<evidence type="ECO:0000313" key="15">
    <source>
        <dbReference type="EMBL" id="RWY48315.1"/>
    </source>
</evidence>
<keyword evidence="3 10" id="KW-1134">Transmembrane beta strand</keyword>
<evidence type="ECO:0000256" key="1">
    <source>
        <dbReference type="ARBA" id="ARBA00004571"/>
    </source>
</evidence>
<evidence type="ECO:0000256" key="5">
    <source>
        <dbReference type="ARBA" id="ARBA00022729"/>
    </source>
</evidence>
<dbReference type="Proteomes" id="UP000286701">
    <property type="component" value="Unassembled WGS sequence"/>
</dbReference>
<comment type="caution">
    <text evidence="15">The sequence shown here is derived from an EMBL/GenBank/DDBJ whole genome shotgun (WGS) entry which is preliminary data.</text>
</comment>
<reference evidence="15 16" key="1">
    <citation type="submission" date="2019-01" db="EMBL/GenBank/DDBJ databases">
        <title>Mucilaginibacter antarcticum sp. nov., isolated from antarctic soil.</title>
        <authorList>
            <person name="Yan Y.-Q."/>
            <person name="Du Z.-J."/>
        </authorList>
    </citation>
    <scope>NUCLEOTIDE SEQUENCE [LARGE SCALE GENOMIC DNA]</scope>
    <source>
        <strain evidence="15 16">F01003</strain>
    </source>
</reference>
<keyword evidence="4 10" id="KW-0812">Transmembrane</keyword>
<evidence type="ECO:0000256" key="6">
    <source>
        <dbReference type="ARBA" id="ARBA00023077"/>
    </source>
</evidence>
<dbReference type="InterPro" id="IPR036942">
    <property type="entry name" value="Beta-barrel_TonB_sf"/>
</dbReference>
<evidence type="ECO:0000313" key="16">
    <source>
        <dbReference type="Proteomes" id="UP000286701"/>
    </source>
</evidence>
<feature type="chain" id="PRO_5019549471" evidence="12">
    <location>
        <begin position="19"/>
        <end position="714"/>
    </location>
</feature>
<dbReference type="InterPro" id="IPR000531">
    <property type="entry name" value="Beta-barrel_TonB"/>
</dbReference>
<proteinExistence type="inferred from homology"/>
<comment type="subcellular location">
    <subcellularLocation>
        <location evidence="1 10">Cell outer membrane</location>
        <topology evidence="1 10">Multi-pass membrane protein</topology>
    </subcellularLocation>
</comment>
<dbReference type="InterPro" id="IPR037066">
    <property type="entry name" value="Plug_dom_sf"/>
</dbReference>
<keyword evidence="9 10" id="KW-0998">Cell outer membrane</keyword>
<feature type="signal peptide" evidence="12">
    <location>
        <begin position="1"/>
        <end position="18"/>
    </location>
</feature>
<dbReference type="GO" id="GO:0009279">
    <property type="term" value="C:cell outer membrane"/>
    <property type="evidence" value="ECO:0007669"/>
    <property type="project" value="UniProtKB-SubCell"/>
</dbReference>
<dbReference type="GO" id="GO:0044718">
    <property type="term" value="P:siderophore transmembrane transport"/>
    <property type="evidence" value="ECO:0007669"/>
    <property type="project" value="TreeGrafter"/>
</dbReference>
<evidence type="ECO:0000256" key="2">
    <source>
        <dbReference type="ARBA" id="ARBA00022448"/>
    </source>
</evidence>
<evidence type="ECO:0000256" key="3">
    <source>
        <dbReference type="ARBA" id="ARBA00022452"/>
    </source>
</evidence>
<keyword evidence="16" id="KW-1185">Reference proteome</keyword>
<dbReference type="AlphaFoldDB" id="A0A444MJA7"/>
<dbReference type="GO" id="GO:0015344">
    <property type="term" value="F:siderophore uptake transmembrane transporter activity"/>
    <property type="evidence" value="ECO:0007669"/>
    <property type="project" value="TreeGrafter"/>
</dbReference>
<keyword evidence="2 10" id="KW-0813">Transport</keyword>
<dbReference type="OrthoDB" id="9812892at2"/>
<comment type="similarity">
    <text evidence="10 11">Belongs to the TonB-dependent receptor family.</text>
</comment>
<dbReference type="SUPFAM" id="SSF56935">
    <property type="entry name" value="Porins"/>
    <property type="match status" value="1"/>
</dbReference>
<organism evidence="15 16">
    <name type="scientific">Mucilaginibacter gilvus</name>
    <dbReference type="NCBI Taxonomy" id="2305909"/>
    <lineage>
        <taxon>Bacteria</taxon>
        <taxon>Pseudomonadati</taxon>
        <taxon>Bacteroidota</taxon>
        <taxon>Sphingobacteriia</taxon>
        <taxon>Sphingobacteriales</taxon>
        <taxon>Sphingobacteriaceae</taxon>
        <taxon>Mucilaginibacter</taxon>
    </lineage>
</organism>
<evidence type="ECO:0000256" key="12">
    <source>
        <dbReference type="SAM" id="SignalP"/>
    </source>
</evidence>
<evidence type="ECO:0000256" key="7">
    <source>
        <dbReference type="ARBA" id="ARBA00023136"/>
    </source>
</evidence>
<protein>
    <submittedName>
        <fullName evidence="15">TonB-dependent receptor</fullName>
    </submittedName>
</protein>
<evidence type="ECO:0000256" key="4">
    <source>
        <dbReference type="ARBA" id="ARBA00022692"/>
    </source>
</evidence>
<dbReference type="PANTHER" id="PTHR30069:SF29">
    <property type="entry name" value="HEMOGLOBIN AND HEMOGLOBIN-HAPTOGLOBIN-BINDING PROTEIN 1-RELATED"/>
    <property type="match status" value="1"/>
</dbReference>
<gene>
    <name evidence="15" type="ORF">EPL05_19420</name>
</gene>
<evidence type="ECO:0000256" key="9">
    <source>
        <dbReference type="ARBA" id="ARBA00023237"/>
    </source>
</evidence>
<dbReference type="Pfam" id="PF00593">
    <property type="entry name" value="TonB_dep_Rec_b-barrel"/>
    <property type="match status" value="1"/>
</dbReference>
<feature type="domain" description="TonB-dependent receptor plug" evidence="14">
    <location>
        <begin position="47"/>
        <end position="148"/>
    </location>
</feature>
<keyword evidence="6 11" id="KW-0798">TonB box</keyword>
<feature type="domain" description="TonB-dependent receptor-like beta-barrel" evidence="13">
    <location>
        <begin position="271"/>
        <end position="681"/>
    </location>
</feature>
<keyword evidence="7 10" id="KW-0472">Membrane</keyword>
<evidence type="ECO:0000256" key="8">
    <source>
        <dbReference type="ARBA" id="ARBA00023170"/>
    </source>
</evidence>
<sequence length="714" mass="80301">MIRTIIICIIFLPNFCFAQFKKNASDTAKQLNEVIVRSKIDEALTQGPGNVSVINTRLFYNTNLTPVQLLRGTSGIKVKQDGGYGSRLDFFINGSTGKQLKFFIDGLPINTLGESTGINNLPVEQIERIEIYKGVIPVDLGADVLAGAVNIISRKEKTDYLEASYAISSFDTHRINLSGRKLWTKNFYTSIQAYGGYSKNNYGIDADNIRADGKIELIHVKRCHDRYENYIVKAEAAIVNSSFADLLSLSLNSSGFDKQLQNNLTMTQPYAYAAYRESLTGGILKYQKIDLLKHLNVGAAVSFNRLDGLFIDTARRITVWNGSTIKNDDGTEYYRSKGAEIGRTSYLSTYTNTLNQKLTAAYWFNSSNKLIFSNTLQHYKRSAKDTLAQRINNGLDLYNSPSSQWKDVAGLGYDGNLLIHGLKLSTAFKYFYTRQAGSYINFDRSFTAHNSTSKPGYNIALAYSLNPFFIAKASYEHAIRLPDAEEAFGDLILVNPNPDLKAEESNNFNLNILYNAGKLHAEATGFYRNVDHLIFLVPNSQGSAKSYNLLKAGIKGIESNIAYQATRSFTVNINATYQDLRSRSDIEGLGIPNDRYKGQRIPNIPYLLGNAGLTYRVIRKNVNSLSPQFWYNVNYTHSYYLYWANDGYQPDKITIPKQMLQNAGITFPLKRLTFSIEAYNLANAKTYDNFKAQLPGRSVSLKLRYYLLTENKKS</sequence>
<accession>A0A444MJA7</accession>
<keyword evidence="5 12" id="KW-0732">Signal</keyword>
<dbReference type="Pfam" id="PF07715">
    <property type="entry name" value="Plug"/>
    <property type="match status" value="1"/>
</dbReference>
<keyword evidence="8 15" id="KW-0675">Receptor</keyword>
<dbReference type="Gene3D" id="2.40.170.20">
    <property type="entry name" value="TonB-dependent receptor, beta-barrel domain"/>
    <property type="match status" value="1"/>
</dbReference>
<name>A0A444MJA7_9SPHI</name>
<dbReference type="InterPro" id="IPR039426">
    <property type="entry name" value="TonB-dep_rcpt-like"/>
</dbReference>
<evidence type="ECO:0000256" key="11">
    <source>
        <dbReference type="RuleBase" id="RU003357"/>
    </source>
</evidence>
<dbReference type="InterPro" id="IPR012910">
    <property type="entry name" value="Plug_dom"/>
</dbReference>